<protein>
    <submittedName>
        <fullName evidence="2">Uncharacterized protein</fullName>
    </submittedName>
</protein>
<sequence>MIQTYLERAPQRGLQSLWPPIWLNRLLLGLKLIGDGAYNLINCLDCRNIIGYPRGGSAELF</sequence>
<dbReference type="NCBIfam" id="TIGR01053">
    <property type="entry name" value="LSD1"/>
    <property type="match status" value="1"/>
</dbReference>
<proteinExistence type="predicted"/>
<keyword evidence="1" id="KW-1185">Reference proteome</keyword>
<organism evidence="1 2">
    <name type="scientific">Romanomermis culicivorax</name>
    <name type="common">Nematode worm</name>
    <dbReference type="NCBI Taxonomy" id="13658"/>
    <lineage>
        <taxon>Eukaryota</taxon>
        <taxon>Metazoa</taxon>
        <taxon>Ecdysozoa</taxon>
        <taxon>Nematoda</taxon>
        <taxon>Enoplea</taxon>
        <taxon>Dorylaimia</taxon>
        <taxon>Mermithida</taxon>
        <taxon>Mermithoidea</taxon>
        <taxon>Mermithidae</taxon>
        <taxon>Romanomermis</taxon>
    </lineage>
</organism>
<reference evidence="2" key="1">
    <citation type="submission" date="2022-11" db="UniProtKB">
        <authorList>
            <consortium name="WormBaseParasite"/>
        </authorList>
    </citation>
    <scope>IDENTIFICATION</scope>
</reference>
<evidence type="ECO:0000313" key="1">
    <source>
        <dbReference type="Proteomes" id="UP000887565"/>
    </source>
</evidence>
<accession>A0A915KXK3</accession>
<name>A0A915KXK3_ROMCU</name>
<dbReference type="AlphaFoldDB" id="A0A915KXK3"/>
<dbReference type="Proteomes" id="UP000887565">
    <property type="component" value="Unplaced"/>
</dbReference>
<dbReference type="WBParaSite" id="nRc.2.0.1.t42904-RA">
    <property type="protein sequence ID" value="nRc.2.0.1.t42904-RA"/>
    <property type="gene ID" value="nRc.2.0.1.g42904"/>
</dbReference>
<evidence type="ECO:0000313" key="2">
    <source>
        <dbReference type="WBParaSite" id="nRc.2.0.1.t42904-RA"/>
    </source>
</evidence>